<evidence type="ECO:0000313" key="3">
    <source>
        <dbReference type="Proteomes" id="UP000051861"/>
    </source>
</evidence>
<dbReference type="EMBL" id="LIZX01000127">
    <property type="protein sequence ID" value="KPJ65264.1"/>
    <property type="molecule type" value="Genomic_DNA"/>
</dbReference>
<evidence type="ECO:0000259" key="1">
    <source>
        <dbReference type="Pfam" id="PF04015"/>
    </source>
</evidence>
<organism evidence="2 3">
    <name type="scientific">candidate division WOR-1 bacterium DG_54_3</name>
    <dbReference type="NCBI Taxonomy" id="1703775"/>
    <lineage>
        <taxon>Bacteria</taxon>
        <taxon>Bacillati</taxon>
        <taxon>Saganbacteria</taxon>
    </lineage>
</organism>
<dbReference type="AlphaFoldDB" id="A0A0S7XS59"/>
<accession>A0A0S7XS59</accession>
<protein>
    <recommendedName>
        <fullName evidence="1">DUF362 domain-containing protein</fullName>
    </recommendedName>
</protein>
<reference evidence="2 3" key="1">
    <citation type="journal article" date="2015" name="Microbiome">
        <title>Genomic resolution of linkages in carbon, nitrogen, and sulfur cycling among widespread estuary sediment bacteria.</title>
        <authorList>
            <person name="Baker B.J."/>
            <person name="Lazar C.S."/>
            <person name="Teske A.P."/>
            <person name="Dick G.J."/>
        </authorList>
    </citation>
    <scope>NUCLEOTIDE SEQUENCE [LARGE SCALE GENOMIC DNA]</scope>
    <source>
        <strain evidence="2">DG_54_3</strain>
    </source>
</reference>
<dbReference type="PATRIC" id="fig|1703775.3.peg.959"/>
<proteinExistence type="predicted"/>
<comment type="caution">
    <text evidence="2">The sequence shown here is derived from an EMBL/GenBank/DDBJ whole genome shotgun (WGS) entry which is preliminary data.</text>
</comment>
<dbReference type="Pfam" id="PF04015">
    <property type="entry name" value="DUF362"/>
    <property type="match status" value="1"/>
</dbReference>
<dbReference type="InterPro" id="IPR007160">
    <property type="entry name" value="DUF362"/>
</dbReference>
<sequence length="312" mass="34948">MSKVYFTKELDKVDKLFDKADLGKIIQKDDFVVLKIHFGERGNTAYLKPDRVKPLVKKVKKQGGNPFWADANTLYEGGRQNTLDHLQTAFDHGYTFGKTGAHVLIADGLHGKTSEKIQVNYKHFKILKVAPLIFEADVLLSVAHFKGHMLTGFGGAIKNVGMGLGTRVGKLDMHTDCDNCPERTTCLKKKKIEACWVGSPDLVQEKMAEYAAGILERFKNKCAFINFITDVTENCDCMEYNSEPMVPDIGILASLDPVAIDQASVDLVNQTEGRIQAQDKFRTIWPEVNWETQLKYGEEIGLGSRKYELVAL</sequence>
<feature type="domain" description="DUF362" evidence="1">
    <location>
        <begin position="32"/>
        <end position="266"/>
    </location>
</feature>
<dbReference type="Proteomes" id="UP000051861">
    <property type="component" value="Unassembled WGS sequence"/>
</dbReference>
<name>A0A0S7XS59_UNCSA</name>
<gene>
    <name evidence="2" type="ORF">AMJ44_10640</name>
</gene>
<evidence type="ECO:0000313" key="2">
    <source>
        <dbReference type="EMBL" id="KPJ65264.1"/>
    </source>
</evidence>